<organism evidence="1 2">
    <name type="scientific">Pseudogemmobacter faecipullorum</name>
    <dbReference type="NCBI Taxonomy" id="2755041"/>
    <lineage>
        <taxon>Bacteria</taxon>
        <taxon>Pseudomonadati</taxon>
        <taxon>Pseudomonadota</taxon>
        <taxon>Alphaproteobacteria</taxon>
        <taxon>Rhodobacterales</taxon>
        <taxon>Paracoccaceae</taxon>
        <taxon>Pseudogemmobacter</taxon>
    </lineage>
</organism>
<dbReference type="Proteomes" id="UP001198571">
    <property type="component" value="Unassembled WGS sequence"/>
</dbReference>
<comment type="caution">
    <text evidence="1">The sequence shown here is derived from an EMBL/GenBank/DDBJ whole genome shotgun (WGS) entry which is preliminary data.</text>
</comment>
<proteinExistence type="predicted"/>
<dbReference type="EMBL" id="JACDXX010000018">
    <property type="protein sequence ID" value="MCB5411637.1"/>
    <property type="molecule type" value="Genomic_DNA"/>
</dbReference>
<accession>A0ABS8CQG1</accession>
<evidence type="ECO:0000313" key="1">
    <source>
        <dbReference type="EMBL" id="MCB5411637.1"/>
    </source>
</evidence>
<name>A0ABS8CQG1_9RHOB</name>
<protein>
    <submittedName>
        <fullName evidence="1">Uncharacterized protein</fullName>
    </submittedName>
</protein>
<keyword evidence="2" id="KW-1185">Reference proteome</keyword>
<gene>
    <name evidence="1" type="ORF">H0485_16720</name>
</gene>
<dbReference type="RefSeq" id="WP_226937099.1">
    <property type="nucleotide sequence ID" value="NZ_JACDXX010000018.1"/>
</dbReference>
<sequence>MTQLAPADRGRTATTPTIQALFARGATAGERAAAGAARDRLQAKLASSPASAPETELQYTFPDIWSVRIFVALCRKHGVKPYRYPRQRRTTVMVRVRQAEFERLVAEEFRTLHRELTSYFNETVEHLIADAMNSDGDDETLEQCQLPG</sequence>
<reference evidence="1 2" key="1">
    <citation type="submission" date="2020-07" db="EMBL/GenBank/DDBJ databases">
        <title>Pseudogemmobacter sp. nov., isolated from poultry manure in Taiwan.</title>
        <authorList>
            <person name="Lin S.-Y."/>
            <person name="Tang Y.-S."/>
            <person name="Young C.-C."/>
        </authorList>
    </citation>
    <scope>NUCLEOTIDE SEQUENCE [LARGE SCALE GENOMIC DNA]</scope>
    <source>
        <strain evidence="1 2">CC-YST710</strain>
    </source>
</reference>
<evidence type="ECO:0000313" key="2">
    <source>
        <dbReference type="Proteomes" id="UP001198571"/>
    </source>
</evidence>